<sequence length="602" mass="67828">MSHTFHIPVLGLGYSIDTPLKVGRFGISSVVSIVDDELTERMRKYHAELQGLDYVPISIAEPDARARRITAYLNLLHDILERQMDILKSQDFVPGTELTTYFELLPEDSELKKWYQHMLTQSHPLQKKKLQAELKHSMQAGAIDVNIMSKVDKANYSDDHTYLGDDFTDAIAAMRGFVKSKLNASVVISAGLNPRLYAYMEQCKELYAAGGMYTKKVILKVSDFRSAYIQAKMLAKRGIWISEFRIESGLNCGGHAFATDGLLTGPILAEFKEKRTALLDELWNICTVALHEKGMDRMPKPGQRISFQGGIGTAEEHQFLMKHYELDATGWGSPFLLVPEATNVDEETLAALISADEHDFFISNSSPLGVLFNNFRKSTAESQRIARIEKGRPGSPCKKKYLCTNTEFSLQPICTASRAYQHLKIEQLKELELADTEYAARYESITEKVCLCEGLCASAYLKNDILKPRENKAVSICPGPNLAYFSGRYSLSQMIGHIYGREDLLENVERPNLFVNELNLYLDYLKKDISAHIAILNAKKEKHFQKFSESLQQGIAYYRNLIPDLQLKTPTAIAALQQQLSDAEQKIRMLIQTTIPSLSLPA</sequence>
<comment type="caution">
    <text evidence="1">The sequence shown here is derived from an EMBL/GenBank/DDBJ whole genome shotgun (WGS) entry which is preliminary data.</text>
</comment>
<dbReference type="EMBL" id="SNWM01000001">
    <property type="protein sequence ID" value="TDO24822.1"/>
    <property type="molecule type" value="Genomic_DNA"/>
</dbReference>
<proteinExistence type="predicted"/>
<keyword evidence="2" id="KW-1185">Reference proteome</keyword>
<evidence type="ECO:0000313" key="1">
    <source>
        <dbReference type="EMBL" id="TDO24822.1"/>
    </source>
</evidence>
<dbReference type="AlphaFoldDB" id="A0A4R6IR14"/>
<organism evidence="1 2">
    <name type="scientific">Pedobacter duraquae</name>
    <dbReference type="NCBI Taxonomy" id="425511"/>
    <lineage>
        <taxon>Bacteria</taxon>
        <taxon>Pseudomonadati</taxon>
        <taxon>Bacteroidota</taxon>
        <taxon>Sphingobacteriia</taxon>
        <taxon>Sphingobacteriales</taxon>
        <taxon>Sphingobacteriaceae</taxon>
        <taxon>Pedobacter</taxon>
    </lineage>
</organism>
<name>A0A4R6IR14_9SPHI</name>
<dbReference type="OrthoDB" id="9811599at2"/>
<reference evidence="1 2" key="1">
    <citation type="submission" date="2019-03" db="EMBL/GenBank/DDBJ databases">
        <title>Genomic Encyclopedia of Archaeal and Bacterial Type Strains, Phase II (KMG-II): from individual species to whole genera.</title>
        <authorList>
            <person name="Goeker M."/>
        </authorList>
    </citation>
    <scope>NUCLEOTIDE SEQUENCE [LARGE SCALE GENOMIC DNA]</scope>
    <source>
        <strain evidence="1 2">DSM 19034</strain>
    </source>
</reference>
<evidence type="ECO:0000313" key="2">
    <source>
        <dbReference type="Proteomes" id="UP000295499"/>
    </source>
</evidence>
<dbReference type="Proteomes" id="UP000295499">
    <property type="component" value="Unassembled WGS sequence"/>
</dbReference>
<accession>A0A4R6IR14</accession>
<protein>
    <submittedName>
        <fullName evidence="1">Uncharacterized protein</fullName>
    </submittedName>
</protein>
<dbReference type="RefSeq" id="WP_133553144.1">
    <property type="nucleotide sequence ID" value="NZ_SNWM01000001.1"/>
</dbReference>
<gene>
    <name evidence="1" type="ORF">CLV32_1115</name>
</gene>